<evidence type="ECO:0000313" key="2">
    <source>
        <dbReference type="Proteomes" id="UP000034543"/>
    </source>
</evidence>
<dbReference type="EMBL" id="LCFB01000008">
    <property type="protein sequence ID" value="KKS85348.1"/>
    <property type="molecule type" value="Genomic_DNA"/>
</dbReference>
<dbReference type="Proteomes" id="UP000034543">
    <property type="component" value="Unassembled WGS sequence"/>
</dbReference>
<reference evidence="1 2" key="1">
    <citation type="journal article" date="2015" name="Nature">
        <title>rRNA introns, odd ribosomes, and small enigmatic genomes across a large radiation of phyla.</title>
        <authorList>
            <person name="Brown C.T."/>
            <person name="Hug L.A."/>
            <person name="Thomas B.C."/>
            <person name="Sharon I."/>
            <person name="Castelle C.J."/>
            <person name="Singh A."/>
            <person name="Wilkins M.J."/>
            <person name="Williams K.H."/>
            <person name="Banfield J.F."/>
        </authorList>
    </citation>
    <scope>NUCLEOTIDE SEQUENCE [LARGE SCALE GENOMIC DNA]</scope>
</reference>
<proteinExistence type="predicted"/>
<dbReference type="STRING" id="1618436.UV59_C0008G0041"/>
<evidence type="ECO:0000313" key="1">
    <source>
        <dbReference type="EMBL" id="KKS85348.1"/>
    </source>
</evidence>
<protein>
    <submittedName>
        <fullName evidence="1">Uncharacterized protein</fullName>
    </submittedName>
</protein>
<accession>A0A0G1FER2</accession>
<organism evidence="1 2">
    <name type="scientific">Candidatus Gottesmanbacteria bacterium GW2011_GWA1_43_11</name>
    <dbReference type="NCBI Taxonomy" id="1618436"/>
    <lineage>
        <taxon>Bacteria</taxon>
        <taxon>Candidatus Gottesmaniibacteriota</taxon>
    </lineage>
</organism>
<name>A0A0G1FER2_9BACT</name>
<comment type="caution">
    <text evidence="1">The sequence shown here is derived from an EMBL/GenBank/DDBJ whole genome shotgun (WGS) entry which is preliminary data.</text>
</comment>
<sequence length="258" mass="29483">MPYERPLLFNPERGYHILTPLLRKGEVDFDNTQEIQSVTKRILRQLIAELQIQNQVTITPDILNDRIERTLVLTSADEFIELASTHNDFTICKKDKISNLKNQLLNSAGLFGSYEDTDSNQMIPTIFINLNPTIPRRSFEYTLLHECSHAADSISEIGLPYFDQLKASVDRKYALAACIAFVSISEFTGVILRDEILHQYHELARLFLSTTGAVSSLLFIYYSKLERVLYQISPYELRANINANRVALLNTADSSFEQ</sequence>
<gene>
    <name evidence="1" type="ORF">UV59_C0008G0041</name>
</gene>
<dbReference type="AlphaFoldDB" id="A0A0G1FER2"/>